<accession>A0A7Z2GCW5</accession>
<evidence type="ECO:0000313" key="4">
    <source>
        <dbReference type="Proteomes" id="UP000434209"/>
    </source>
</evidence>
<name>A0A7Z2GCW5_9BURK</name>
<gene>
    <name evidence="3" type="ORF">FAZ97_31240</name>
</gene>
<feature type="transmembrane region" description="Helical" evidence="2">
    <location>
        <begin position="152"/>
        <end position="174"/>
    </location>
</feature>
<reference evidence="3 4" key="1">
    <citation type="submission" date="2019-12" db="EMBL/GenBank/DDBJ databases">
        <title>Paraburkholderia acidiphila 7Q-K02 sp. nov and Paraburkholderia acidisoli DHF22 sp. nov., two strains isolated from forest soil.</title>
        <authorList>
            <person name="Gao Z."/>
            <person name="Qiu L."/>
        </authorList>
    </citation>
    <scope>NUCLEOTIDE SEQUENCE [LARGE SCALE GENOMIC DNA]</scope>
    <source>
        <strain evidence="3 4">7Q-K02</strain>
    </source>
</reference>
<evidence type="ECO:0000256" key="1">
    <source>
        <dbReference type="SAM" id="MobiDB-lite"/>
    </source>
</evidence>
<dbReference type="EMBL" id="CP046912">
    <property type="protein sequence ID" value="QGZ59471.1"/>
    <property type="molecule type" value="Genomic_DNA"/>
</dbReference>
<keyword evidence="2" id="KW-0472">Membrane</keyword>
<feature type="compositionally biased region" description="Low complexity" evidence="1">
    <location>
        <begin position="105"/>
        <end position="123"/>
    </location>
</feature>
<evidence type="ECO:0000256" key="2">
    <source>
        <dbReference type="SAM" id="Phobius"/>
    </source>
</evidence>
<keyword evidence="2" id="KW-0812">Transmembrane</keyword>
<dbReference type="Proteomes" id="UP000434209">
    <property type="component" value="Chromosome 4"/>
</dbReference>
<feature type="region of interest" description="Disordered" evidence="1">
    <location>
        <begin position="92"/>
        <end position="128"/>
    </location>
</feature>
<evidence type="ECO:0000313" key="3">
    <source>
        <dbReference type="EMBL" id="QGZ59471.1"/>
    </source>
</evidence>
<organism evidence="3 4">
    <name type="scientific">Paraburkholderia acidiphila</name>
    <dbReference type="NCBI Taxonomy" id="2571747"/>
    <lineage>
        <taxon>Bacteria</taxon>
        <taxon>Pseudomonadati</taxon>
        <taxon>Pseudomonadota</taxon>
        <taxon>Betaproteobacteria</taxon>
        <taxon>Burkholderiales</taxon>
        <taxon>Burkholderiaceae</taxon>
        <taxon>Paraburkholderia</taxon>
    </lineage>
</organism>
<feature type="transmembrane region" description="Helical" evidence="2">
    <location>
        <begin position="214"/>
        <end position="236"/>
    </location>
</feature>
<keyword evidence="4" id="KW-1185">Reference proteome</keyword>
<proteinExistence type="predicted"/>
<dbReference type="AlphaFoldDB" id="A0A7Z2GCW5"/>
<keyword evidence="2" id="KW-1133">Transmembrane helix</keyword>
<dbReference type="RefSeq" id="WP_158762653.1">
    <property type="nucleotide sequence ID" value="NZ_CP046912.1"/>
</dbReference>
<protein>
    <submittedName>
        <fullName evidence="3">Uncharacterized protein</fullName>
    </submittedName>
</protein>
<dbReference type="KEGG" id="pacp:FAZ97_31240"/>
<sequence length="264" mass="27067">MESIRYVGETPPGTRACARREARRAHFKQARALTILAIFVSAASTAGERPNAVLQASGDAGQANLTKKEAPAHVAQPSPGAQYETAPTAVSATGMQPPALGEGGTASAARSADAPGAGANATRGSTSGSTERVDWARLVVVWFTEIARMIPLLFTGLVRLIAIAAVGTATFLFARGALKIFTNLLGTQADPFSFRRHWGGFGGASSSGWYISPALIRLLVAVALAVGAVLMGLAALEAAFMPVEQNSRPAGAASAASTANVAHQ</sequence>